<evidence type="ECO:0000313" key="2">
    <source>
        <dbReference type="Proteomes" id="UP001209317"/>
    </source>
</evidence>
<name>A0AAE3LK74_9BACT</name>
<dbReference type="RefSeq" id="WP_263037594.1">
    <property type="nucleotide sequence ID" value="NZ_JAOTPL010000006.1"/>
</dbReference>
<proteinExistence type="predicted"/>
<organism evidence="1 2">
    <name type="scientific">Haoranjiania flava</name>
    <dbReference type="NCBI Taxonomy" id="1856322"/>
    <lineage>
        <taxon>Bacteria</taxon>
        <taxon>Pseudomonadati</taxon>
        <taxon>Bacteroidota</taxon>
        <taxon>Chitinophagia</taxon>
        <taxon>Chitinophagales</taxon>
        <taxon>Chitinophagaceae</taxon>
        <taxon>Haoranjiania</taxon>
    </lineage>
</organism>
<keyword evidence="2" id="KW-1185">Reference proteome</keyword>
<dbReference type="Proteomes" id="UP001209317">
    <property type="component" value="Unassembled WGS sequence"/>
</dbReference>
<comment type="caution">
    <text evidence="1">The sequence shown here is derived from an EMBL/GenBank/DDBJ whole genome shotgun (WGS) entry which is preliminary data.</text>
</comment>
<accession>A0AAE3LK74</accession>
<dbReference type="InterPro" id="IPR025563">
    <property type="entry name" value="DUF4286"/>
</dbReference>
<dbReference type="AlphaFoldDB" id="A0AAE3LK74"/>
<dbReference type="Pfam" id="PF14114">
    <property type="entry name" value="DUF4286"/>
    <property type="match status" value="1"/>
</dbReference>
<dbReference type="EMBL" id="JAOTPL010000006">
    <property type="protein sequence ID" value="MCU7694109.1"/>
    <property type="molecule type" value="Genomic_DNA"/>
</dbReference>
<protein>
    <submittedName>
        <fullName evidence="1">DUF4286 family protein</fullName>
    </submittedName>
</protein>
<sequence>MFIYNVTFKVSWNAHDKWLEWLRSYHIPAIMEYNSFSAHKLLKLHNLDESDGATYALQLFADSKADYNRYIELHANEVATIEQRFWGMEVFSFSTLMEIVD</sequence>
<evidence type="ECO:0000313" key="1">
    <source>
        <dbReference type="EMBL" id="MCU7694109.1"/>
    </source>
</evidence>
<gene>
    <name evidence="1" type="ORF">OD355_06215</name>
</gene>
<reference evidence="1" key="1">
    <citation type="submission" date="2022-10" db="EMBL/GenBank/DDBJ databases">
        <authorList>
            <person name="Kim H.S."/>
            <person name="Kim J.-S."/>
            <person name="Suh M.K."/>
            <person name="Eom M.K."/>
            <person name="Lee J.-S."/>
        </authorList>
    </citation>
    <scope>NUCLEOTIDE SEQUENCE</scope>
    <source>
        <strain evidence="1">LIP-5</strain>
    </source>
</reference>